<feature type="domain" description="DUF11" evidence="5">
    <location>
        <begin position="2820"/>
        <end position="2935"/>
    </location>
</feature>
<dbReference type="InterPro" id="IPR047589">
    <property type="entry name" value="DUF11_rpt"/>
</dbReference>
<feature type="domain" description="DUF11" evidence="5">
    <location>
        <begin position="1229"/>
        <end position="1359"/>
    </location>
</feature>
<feature type="region of interest" description="Disordered" evidence="4">
    <location>
        <begin position="4307"/>
        <end position="4342"/>
    </location>
</feature>
<protein>
    <recommendedName>
        <fullName evidence="9">DUF11 domain-containing protein</fullName>
    </recommendedName>
</protein>
<evidence type="ECO:0000313" key="7">
    <source>
        <dbReference type="EMBL" id="GHC60529.1"/>
    </source>
</evidence>
<feature type="compositionally biased region" description="Acidic residues" evidence="4">
    <location>
        <begin position="1501"/>
        <end position="1510"/>
    </location>
</feature>
<dbReference type="SUPFAM" id="SSF69318">
    <property type="entry name" value="Integrin alpha N-terminal domain"/>
    <property type="match status" value="2"/>
</dbReference>
<dbReference type="RefSeq" id="WP_189571539.1">
    <property type="nucleotide sequence ID" value="NZ_BMXI01000013.1"/>
</dbReference>
<keyword evidence="8" id="KW-1185">Reference proteome</keyword>
<dbReference type="SUPFAM" id="SSF49401">
    <property type="entry name" value="Bacterial adhesins"/>
    <property type="match status" value="1"/>
</dbReference>
<reference evidence="7" key="1">
    <citation type="journal article" date="2014" name="Int. J. Syst. Evol. Microbiol.">
        <title>Complete genome sequence of Corynebacterium casei LMG S-19264T (=DSM 44701T), isolated from a smear-ripened cheese.</title>
        <authorList>
            <consortium name="US DOE Joint Genome Institute (JGI-PGF)"/>
            <person name="Walter F."/>
            <person name="Albersmeier A."/>
            <person name="Kalinowski J."/>
            <person name="Ruckert C."/>
        </authorList>
    </citation>
    <scope>NUCLEOTIDE SEQUENCE</scope>
    <source>
        <strain evidence="7">KCTC 12988</strain>
    </source>
</reference>
<feature type="domain" description="SD-repeat containing protein B" evidence="6">
    <location>
        <begin position="3601"/>
        <end position="3707"/>
    </location>
</feature>
<proteinExistence type="predicted"/>
<name>A0A918WMH6_9BACT</name>
<feature type="region of interest" description="Disordered" evidence="4">
    <location>
        <begin position="1497"/>
        <end position="1517"/>
    </location>
</feature>
<evidence type="ECO:0000256" key="3">
    <source>
        <dbReference type="ARBA" id="ARBA00022729"/>
    </source>
</evidence>
<feature type="domain" description="SD-repeat containing protein B" evidence="6">
    <location>
        <begin position="3851"/>
        <end position="3960"/>
    </location>
</feature>
<evidence type="ECO:0000259" key="6">
    <source>
        <dbReference type="Pfam" id="PF17210"/>
    </source>
</evidence>
<accession>A0A918WMH6</accession>
<feature type="region of interest" description="Disordered" evidence="4">
    <location>
        <begin position="3804"/>
        <end position="3836"/>
    </location>
</feature>
<dbReference type="PANTHER" id="PTHR23303:SF15">
    <property type="entry name" value="COLOSSIN-A"/>
    <property type="match status" value="1"/>
</dbReference>
<dbReference type="GO" id="GO:0005576">
    <property type="term" value="C:extracellular region"/>
    <property type="evidence" value="ECO:0007669"/>
    <property type="project" value="UniProtKB-SubCell"/>
</dbReference>
<feature type="domain" description="SD-repeat containing protein B" evidence="6">
    <location>
        <begin position="3478"/>
        <end position="3592"/>
    </location>
</feature>
<dbReference type="Gene3D" id="2.60.40.10">
    <property type="entry name" value="Immunoglobulins"/>
    <property type="match status" value="11"/>
</dbReference>
<feature type="domain" description="SD-repeat containing protein B" evidence="6">
    <location>
        <begin position="3734"/>
        <end position="3824"/>
    </location>
</feature>
<dbReference type="InterPro" id="IPR018247">
    <property type="entry name" value="EF_Hand_1_Ca_BS"/>
</dbReference>
<gene>
    <name evidence="7" type="ORF">GCM10007100_29880</name>
</gene>
<feature type="domain" description="SD-repeat containing protein B" evidence="6">
    <location>
        <begin position="3344"/>
        <end position="3432"/>
    </location>
</feature>
<dbReference type="PROSITE" id="PS51470">
    <property type="entry name" value="FG_GAP"/>
    <property type="match status" value="1"/>
</dbReference>
<comment type="caution">
    <text evidence="7">The sequence shown here is derived from an EMBL/GenBank/DDBJ whole genome shotgun (WGS) entry which is preliminary data.</text>
</comment>
<feature type="region of interest" description="Disordered" evidence="4">
    <location>
        <begin position="3917"/>
        <end position="3944"/>
    </location>
</feature>
<feature type="domain" description="SD-repeat containing protein B" evidence="6">
    <location>
        <begin position="3205"/>
        <end position="3323"/>
    </location>
</feature>
<reference evidence="7" key="2">
    <citation type="submission" date="2020-09" db="EMBL/GenBank/DDBJ databases">
        <authorList>
            <person name="Sun Q."/>
            <person name="Kim S."/>
        </authorList>
    </citation>
    <scope>NUCLEOTIDE SEQUENCE</scope>
    <source>
        <strain evidence="7">KCTC 12988</strain>
    </source>
</reference>
<evidence type="ECO:0008006" key="9">
    <source>
        <dbReference type="Google" id="ProtNLM"/>
    </source>
</evidence>
<dbReference type="Proteomes" id="UP000644507">
    <property type="component" value="Unassembled WGS sequence"/>
</dbReference>
<keyword evidence="3" id="KW-0732">Signal</keyword>
<dbReference type="InterPro" id="IPR013783">
    <property type="entry name" value="Ig-like_fold"/>
</dbReference>
<organism evidence="7 8">
    <name type="scientific">Roseibacillus persicicus</name>
    <dbReference type="NCBI Taxonomy" id="454148"/>
    <lineage>
        <taxon>Bacteria</taxon>
        <taxon>Pseudomonadati</taxon>
        <taxon>Verrucomicrobiota</taxon>
        <taxon>Verrucomicrobiia</taxon>
        <taxon>Verrucomicrobiales</taxon>
        <taxon>Verrucomicrobiaceae</taxon>
        <taxon>Roseibacillus</taxon>
    </lineage>
</organism>
<dbReference type="SUPFAM" id="SSF117074">
    <property type="entry name" value="Hypothetical protein PA1324"/>
    <property type="match status" value="11"/>
</dbReference>
<dbReference type="Pfam" id="PF17210">
    <property type="entry name" value="SdrD_B"/>
    <property type="match status" value="11"/>
</dbReference>
<feature type="compositionally biased region" description="Polar residues" evidence="4">
    <location>
        <begin position="4374"/>
        <end position="4383"/>
    </location>
</feature>
<sequence>MKPQIHPPFGKYFGLALIAWFILLQAALDAAPIVDNNEGTWTNTFNDELGTFSLSNVSVDVFAGTTSLDSGQAAGSQTSVVITPPSFDAWDKLCLDASYGSNDALDITLLDPNNGDAPIVGFVDLDLSNFDTEGCLDISGLDAAAYPEIRVRVDYKRGATAPVVREMTVTWNPQTVILFDKKTVETIPAGVQFPYQVRLSANFVNAQNVIVWDTLPMNGRGIAYPADYGQTDEPIIGQISEGGIFTADGTTDAATGAPLPSFPDGMSSFPVNSVVWYFDEIEAGNSLVLQLFVEAPNGTLNSTIYRNNANVHVDNGEDKVAEEVETVITSEPAPNMTKAGATLAAPGVTRVFGLNGENYVIARNSPGISDTLTFRIRDPFGPVDGNDYDEENRSRMYNTVIYDDLSGLIDPNGDGDTSDSYLLNPSNPAHSLSAIKFNADGTTTTIPATFTSTAVTVHTTEVPAQSVYWDFGTLEVGDGYQIEFKVDLASDIPQLTEFTNTAGLDSDQTELLSDELPMIVDVPIGGCFCKFGYFPHYLPKEQDVPCGLDIDGVVPVVAGDPVQYRLYNTNCGVIELNDVVYFDRIPAEVAFVSASLHNRRSKEDITTAEGATVWFYVGSDPAYDDPEVHPPFDYSVLPGTAPADWSQTQPATVTWVAVHHPSMPSFIDFPDDPGSRVYAAFNTTVSTPADPCDEFWIENWGLAKVYRKTDGTLQTLTEPFSYKNDDLTRVKPPQGEFFIDSEAAGVTPVTVIPGVAEYSLIVKNESADSGLVGLDAFSDVTVDLQLTPVNVNGIPTYPSIQGVDGGTITNFDPINGNVTLQLGRQLAPGEEATVAMELGFPNGTENLSVYTVNANLTGFDDLCSPFEASIQTSGIVSGTPLLQANKDDVLNVIGTGEEVTYEVNYRNVGTATSVNTWVVDRIPFRTTFVDATAPNGEEVWFTDKLPPSMPANQISVLNPVDFSVISGNFTPGLLDDNGTPTDYSDDTWTSPFGDQTTWIAYKVDDPSLSPPQLDVSASYKTVTFTVVNDDNGTTVGTDGSPEGTVIFNELVIFSDTNLQAVGNEVRTTVESFPGLQISKSSNKDLVTAGERFRWNVDYINNSGFTDDIVTITDYLPKNVDLRRIRHEWNDIAVSNGQVAGEIDIKTDPNVTITNNADGSKTVEVRIAGSPGLKDDLLTGEGGRLTFIVRSLSTVASGTESINTVQGFASNERSSVVVSDSDPVTIANPDLTLSKIASTTEPKDGDLITFTLLVANRGLNEANDVVITDTLPTGMSFVEGSTQMLTPGYAILDDPTGGDSVLTWTSLTQDGGAMGVLPGQSADVFISYQVQVTGAAGDTLTNVAEVTTSDVEDSNYDNSDEQEVVLPFPDPKITKSAVSVAQAGETVVWTISYSNGTNNDAPDVTIIDAIPSGLSFNSVLLPAGVTAYYTDAPSAPTFTPGTSGAGWSTSPPATVTFIAFEVGTVPANAGDTDILVSTTIPGGTAPGTAYINTATISTSAQESDDPEDPGDGPDNNVATAMTQIPGVDMAIAKSASAEGSVPGLRPGDPITYTIEVTNTGTQTAYGVKVEDVLPANFVPHPTAFNGFATVEATDDDGASVTLEDGVGAPVTFPVSATLDTLSPAGGDTVTWYFGTTANTGDADYYRNIGVPVGAIITFTYQGFVAETAADGETVNNATTLVVDNQSDSDPAEDFLSNNSDDVSTRVYRPELSIAKSVVNDSDQDETWTESGETLTYSIEYNNTGNADADDVVISEIIPAGTSYVPGSLELPAGAGVVWSPNADEPESFEVQFDTLPAPATFDGIPGYGTGTEVDPFTDLVALGGVPTGTYWFRIGGLSFQGYVDGDTAGGGWLMILNYVHQGGTNPELEVRSTNLPLFSSNALGDDESGSENWGHVSNSLAAALDFDTLRFYGETSAHSRLVHFRTTDDFKVGTSYVQTGAGNFNTLHADGTWLAIPGHSGIGPALSTSELSNQGDNALTALPFYDNGEANWAIRHNGDDWEVDEVVGDASEDTIHRVFVRKEPLGSAGAVLCLESRPIVEVESYLSEVSSVDAGYDTHVSFDTDRDNDGAGGTDDPGHTKAHQSTYHAIGDVNGDGVVDYIVGSPYRDLDEANEQDLDNVNLGSVIVNLMNADGTVASAIELGRGTSAANGHLSNLAAFDLFGFSVEPIGDADGDGVPDVAVGSYGTNLLNTNRGSVTFLYLNNDGTLKGTSQIVSGSAGFVTVNGLTPADNDTSQGLGRSLTYIEDFAGSGESVLVSGDVNLDGSGETNSGGYYMMWLERDGSGNLTGNVTKFIKMQDGRDPLLDGVLQTSDLFGYDVEFVGDIDGNGAEDLLVGASGDDDGGANRGAAYLLLLETSGEISDVVKYSSTSSSSLALDDADNLGYGVAVIGDLDGDGINEFAISAANDDDYSVGSGSSSNLGATYVIFPNADGSIREYQKLSPTENNGYLFLPGQNGGQRMNSYDVDDDGINELFYGTQTNGGVLYSTGAANPSYTYPGGVPTPTFGTVSKGSQVDDPGVVVVKLRGGTNAYATSVTEDFPISANGTLTSWDKLLVSADADEAVTITYEILDSSGSSSLFGPDELEDGFADISDIDISNTDMILRVTMTSTDATATACLNSWRATYVVEEVPSFSFQVVVDDPAPAGQSTVDNTISIATSTPEIDDNLANNTAEDSINLRLTDLVVTKVVDTGAVKESAGETINYTVAWEVLGPQGAINTVVTDVLPANTVYVAASGSPTVDNNYQGSGLTALIWSLGDQPTGASGSFTVQVTESGGVAGDSLNNVVTIENERQETDYDNNDASALTVITDANGLANVWIEKVADTEVVDLYGSGSFTITYGNNGNGDAENVVISDTLPAGLVIQSVSPGTLGSSNDFSYSAGTLIPGETGSITVTFAVDQAYMTSNWGEIQVNIANISTSSTETDLGDNSDPAEVDVILEQLASLSGKVYHDDDRADGDAGADNLGNLDVTEAGIPGVTITLTGTDIFGNSVELATVTDENGDYSFAGINPGTYDVIETQPAGWFSTTTDSGDVIDTSASPSSTTADQGMAGSDTITGITLAGGERGVDFNFGEDLASLGDTVWIDGNGDGLQDAGEAGVPGVTVRVYDAATEAVVGVTTTDAQGNYLFDDLLAGDYYVEFDYATLPFGYGPTAQNVDGDDSGGDTNTDSDADVVTGRTQTVTLAAGDSDTDLDLGLIGPPVGTIGNYIWHDEDSNGYQDDGEPGLANVKVDLYDGDGNVIATTYTDADGGYLFTELPAGEYYVNVDETTLPTGFTQSPLTNMGGDFGNQDDSDNPGAGDYGYPVLLGGTEPMDNSTADFGYNINPAGEVNDPTATVGAEMAALGDFIWIDADGDGIQDDGEAPVAGVEVTLYGDADGNGIYDTVVATATTDSNGRYYFDGLVPDAYVVEVTDSATASHDILGADYTQTGDPDHFATTDPSPAANDNSSQPIVLAPGDVFLNADFGYQPEGTAPLGSIGDVVWNDLDGDGFEDAGEPGIGGVTVSLIDDLDGDGVWDVGEPIINTTTTASDGSYLFDNLPYDDYIVWVNDTEGVLSGLEQTHDADGVAGTPNQSATTIDSGTPDVTDQDFGYTTGEALGSIGDTIWGDLDNSGGDQSSQGNEPGLADVTVNLYADDDGDGLADDVNGDGSVDAADIIATTVTDSDGNYLFDGLPLGGYVVEVDTSSLPAGYQTTATHDSDGNNDSSSPVLLTEAAPDNRAQDFSYPTDGTLGAIGDTIWADDDGNGSQNSGEQGIPGVTVELYDASGSTLIATTVTDSNGNYLFPNLPFDDYTVVVDTATLPEGYDVNPSGDPENDGDSSSAVTVDGGAPVNLAQDFGYPPATPGAPVGSIGDTIYADLDGNGTQDTNEPGLVGVTVTLTDGSETWTTVTDENGYYHFPNLDPDPAISYTVQVDTSTLPPEYHPVPTESGSDGGTDDSSTLSLDVTDASTRNNDAQDFGFQPAAETGSIGNYVWLDADGAGDQNETNTGIPGVVVELYDENGELIAVTETGPDGSYYFGGLPLDDGSGAAGADYTVKIADSNFDSGGVLQDLDNTFDNDGGSDSVSVVTLTSATPDNVDQDFGYVSTDNGSIGTTIWNDVNGDGILDGGESGIEGVTVVLYRDVDGDGVVDPSDASIGTMTTDASGEYLFEGLPLGDYIVVVTDENNVLDGYWHSEGPSPGTDGNSQVDSGYPVTIDSADPDNDTADFGYYKDPAAVGNYVWLDADGDGVQESGESPIQGAVVTLTITYPDGTEVSVTDITDENGHYSFGNLLLDEDYNTGGGGTQPTYELAVQTPTDTEPTVIGSGDATSLTDSNDPAGTPAIPVQGETGTDQQADPSSEPAVAGYDFGFTSPKDNTYAGWQDTWDAELDHTSNPGTNDGPSGNPDGDMYNNALEYALCLNPGSGLPGHGEFCLTKDPATGVVSAQFMRRRGGLLDVTYTLQGADTLGTPTVWSDLTSISPVVNTTDADVPAEAEKVTYTNLQNATELANGTASGIVRLCVEIDGTSYYTEAFGWQCVGYNDYECATFSNPFSEKPTFSGTFAATGALSLSTDLDGNVTFDVGDSAGGADLSSVAGSNGSHYLQITSGPLEGERFDILSGGVDSITLVYDPDIFSESDGVDSLSTSSELPADAFLNGESYQIIRYQTVADLFDLDSTYAGLETGDPNQATRLLFYNSRLETPTFEILMLIDSTPDPVWTRSLVTVDDDGDYRIDPAMGNWIHPKASGDALNPGSPVEQISYGMIASHDQAVALNEGFNLAGAMWPFDQKPAGSNGRNYTVLAGFDGGIDPLQSSELLFWNGDAVVDVNGASYSEGYDNYMLLDGGGMQNWVDINDIFLADQDELLILESHRSVMLKLLQGDEKEPHIYTLPNFQLDN</sequence>
<dbReference type="PROSITE" id="PS00018">
    <property type="entry name" value="EF_HAND_1"/>
    <property type="match status" value="1"/>
</dbReference>
<feature type="region of interest" description="Disordered" evidence="4">
    <location>
        <begin position="3691"/>
        <end position="3711"/>
    </location>
</feature>
<evidence type="ECO:0000256" key="2">
    <source>
        <dbReference type="ARBA" id="ARBA00022525"/>
    </source>
</evidence>
<feature type="domain" description="SD-repeat containing protein B" evidence="6">
    <location>
        <begin position="3078"/>
        <end position="3198"/>
    </location>
</feature>
<feature type="region of interest" description="Disordered" evidence="4">
    <location>
        <begin position="2061"/>
        <end position="2082"/>
    </location>
</feature>
<feature type="compositionally biased region" description="Polar residues" evidence="4">
    <location>
        <begin position="3691"/>
        <end position="3710"/>
    </location>
</feature>
<evidence type="ECO:0000256" key="4">
    <source>
        <dbReference type="SAM" id="MobiDB-lite"/>
    </source>
</evidence>
<dbReference type="EMBL" id="BMXI01000013">
    <property type="protein sequence ID" value="GHC60529.1"/>
    <property type="molecule type" value="Genomic_DNA"/>
</dbReference>
<feature type="domain" description="DUF11" evidence="5">
    <location>
        <begin position="2683"/>
        <end position="2805"/>
    </location>
</feature>
<dbReference type="Gene3D" id="2.130.10.130">
    <property type="entry name" value="Integrin alpha, N-terminal"/>
    <property type="match status" value="2"/>
</dbReference>
<dbReference type="InterPro" id="IPR013519">
    <property type="entry name" value="Int_alpha_beta-p"/>
</dbReference>
<dbReference type="Gene3D" id="2.60.40.740">
    <property type="match status" value="3"/>
</dbReference>
<dbReference type="InterPro" id="IPR001434">
    <property type="entry name" value="OmcB-like_DUF11"/>
</dbReference>
<feature type="region of interest" description="Disordered" evidence="4">
    <location>
        <begin position="4369"/>
        <end position="4388"/>
    </location>
</feature>
<feature type="domain" description="SD-repeat containing protein B" evidence="6">
    <location>
        <begin position="3969"/>
        <end position="4085"/>
    </location>
</feature>
<dbReference type="InterPro" id="IPR033764">
    <property type="entry name" value="Sdr_B"/>
</dbReference>
<dbReference type="Pfam" id="PF01345">
    <property type="entry name" value="DUF11"/>
    <property type="match status" value="3"/>
</dbReference>
<dbReference type="NCBIfam" id="TIGR01451">
    <property type="entry name" value="B_ant_repeat"/>
    <property type="match status" value="8"/>
</dbReference>
<dbReference type="InterPro" id="IPR008966">
    <property type="entry name" value="Adhesion_dom_sf"/>
</dbReference>
<feature type="domain" description="SD-repeat containing protein B" evidence="6">
    <location>
        <begin position="4092"/>
        <end position="4211"/>
    </location>
</feature>
<feature type="domain" description="SD-repeat containing protein B" evidence="6">
    <location>
        <begin position="4217"/>
        <end position="4317"/>
    </location>
</feature>
<evidence type="ECO:0000256" key="1">
    <source>
        <dbReference type="ARBA" id="ARBA00004613"/>
    </source>
</evidence>
<dbReference type="SMART" id="SM00191">
    <property type="entry name" value="Int_alpha"/>
    <property type="match status" value="4"/>
</dbReference>
<feature type="domain" description="SD-repeat containing protein B" evidence="6">
    <location>
        <begin position="2965"/>
        <end position="3046"/>
    </location>
</feature>
<dbReference type="InterPro" id="IPR051417">
    <property type="entry name" value="SDr/BOS_complex"/>
</dbReference>
<evidence type="ECO:0000259" key="5">
    <source>
        <dbReference type="Pfam" id="PF01345"/>
    </source>
</evidence>
<feature type="compositionally biased region" description="Polar residues" evidence="4">
    <location>
        <begin position="4309"/>
        <end position="4319"/>
    </location>
</feature>
<evidence type="ECO:0000313" key="8">
    <source>
        <dbReference type="Proteomes" id="UP000644507"/>
    </source>
</evidence>
<keyword evidence="2" id="KW-0964">Secreted</keyword>
<feature type="compositionally biased region" description="Polar residues" evidence="4">
    <location>
        <begin position="4330"/>
        <end position="4339"/>
    </location>
</feature>
<dbReference type="PANTHER" id="PTHR23303">
    <property type="entry name" value="CARBOXYPEPTIDASE REGULATORY REGION-CONTAINING"/>
    <property type="match status" value="1"/>
</dbReference>
<comment type="subcellular location">
    <subcellularLocation>
        <location evidence="1">Secreted</location>
    </subcellularLocation>
</comment>
<dbReference type="InterPro" id="IPR028994">
    <property type="entry name" value="Integrin_alpha_N"/>
</dbReference>